<keyword evidence="6" id="KW-0804">Transcription</keyword>
<evidence type="ECO:0000256" key="4">
    <source>
        <dbReference type="ARBA" id="ARBA00022737"/>
    </source>
</evidence>
<evidence type="ECO:0000256" key="1">
    <source>
        <dbReference type="ARBA" id="ARBA00004123"/>
    </source>
</evidence>
<dbReference type="GO" id="GO:0005669">
    <property type="term" value="C:transcription factor TFIID complex"/>
    <property type="evidence" value="ECO:0007669"/>
    <property type="project" value="TreeGrafter"/>
</dbReference>
<feature type="repeat" description="WD" evidence="8">
    <location>
        <begin position="587"/>
        <end position="628"/>
    </location>
</feature>
<dbReference type="EMBL" id="JAACFV010000027">
    <property type="protein sequence ID" value="KAF7510696.1"/>
    <property type="molecule type" value="Genomic_DNA"/>
</dbReference>
<dbReference type="Pfam" id="PF04494">
    <property type="entry name" value="TFIID_NTD2"/>
    <property type="match status" value="1"/>
</dbReference>
<evidence type="ECO:0000256" key="7">
    <source>
        <dbReference type="ARBA" id="ARBA00023242"/>
    </source>
</evidence>
<feature type="repeat" description="WD" evidence="8">
    <location>
        <begin position="503"/>
        <end position="544"/>
    </location>
</feature>
<dbReference type="PROSITE" id="PS50896">
    <property type="entry name" value="LISH"/>
    <property type="match status" value="1"/>
</dbReference>
<dbReference type="Gene3D" id="1.25.40.500">
    <property type="entry name" value="TFIID subunit TAF5, NTD2 domain"/>
    <property type="match status" value="1"/>
</dbReference>
<comment type="subcellular location">
    <subcellularLocation>
        <location evidence="1">Nucleus</location>
    </subcellularLocation>
</comment>
<feature type="repeat" description="WD" evidence="8">
    <location>
        <begin position="545"/>
        <end position="586"/>
    </location>
</feature>
<dbReference type="CDD" id="cd00200">
    <property type="entry name" value="WD40"/>
    <property type="match status" value="1"/>
</dbReference>
<keyword evidence="5" id="KW-0805">Transcription regulation</keyword>
<evidence type="ECO:0000313" key="12">
    <source>
        <dbReference type="Proteomes" id="UP000606974"/>
    </source>
</evidence>
<comment type="caution">
    <text evidence="11">The sequence shown here is derived from an EMBL/GenBank/DDBJ whole genome shotgun (WGS) entry which is preliminary data.</text>
</comment>
<dbReference type="AlphaFoldDB" id="A0A8H7APH2"/>
<feature type="domain" description="TFIID subunit TAF5 NTD2" evidence="10">
    <location>
        <begin position="105"/>
        <end position="234"/>
    </location>
</feature>
<dbReference type="Pfam" id="PF08513">
    <property type="entry name" value="LisH"/>
    <property type="match status" value="1"/>
</dbReference>
<dbReference type="InterPro" id="IPR006594">
    <property type="entry name" value="LisH"/>
</dbReference>
<reference evidence="11" key="1">
    <citation type="submission" date="2020-02" db="EMBL/GenBank/DDBJ databases">
        <authorList>
            <person name="Palmer J.M."/>
        </authorList>
    </citation>
    <scope>NUCLEOTIDE SEQUENCE</scope>
    <source>
        <strain evidence="11">EPUS1.4</strain>
        <tissue evidence="11">Thallus</tissue>
    </source>
</reference>
<dbReference type="InterPro" id="IPR015943">
    <property type="entry name" value="WD40/YVTN_repeat-like_dom_sf"/>
</dbReference>
<feature type="repeat" description="WD" evidence="8">
    <location>
        <begin position="637"/>
        <end position="662"/>
    </location>
</feature>
<keyword evidence="7" id="KW-0539">Nucleus</keyword>
<evidence type="ECO:0000256" key="6">
    <source>
        <dbReference type="ARBA" id="ARBA00023163"/>
    </source>
</evidence>
<proteinExistence type="inferred from homology"/>
<dbReference type="PROSITE" id="PS50294">
    <property type="entry name" value="WD_REPEATS_REGION"/>
    <property type="match status" value="4"/>
</dbReference>
<dbReference type="SUPFAM" id="SSF160897">
    <property type="entry name" value="Taf5 N-terminal domain-like"/>
    <property type="match status" value="1"/>
</dbReference>
<dbReference type="InterPro" id="IPR001680">
    <property type="entry name" value="WD40_rpt"/>
</dbReference>
<feature type="region of interest" description="Disordered" evidence="9">
    <location>
        <begin position="87"/>
        <end position="106"/>
    </location>
</feature>
<dbReference type="PANTHER" id="PTHR19879:SF1">
    <property type="entry name" value="CANNONBALL-RELATED"/>
    <property type="match status" value="1"/>
</dbReference>
<evidence type="ECO:0000256" key="5">
    <source>
        <dbReference type="ARBA" id="ARBA00023015"/>
    </source>
</evidence>
<name>A0A8H7APH2_9EURO</name>
<dbReference type="Proteomes" id="UP000606974">
    <property type="component" value="Unassembled WGS sequence"/>
</dbReference>
<dbReference type="PRINTS" id="PR00320">
    <property type="entry name" value="GPROTEINBRPT"/>
</dbReference>
<dbReference type="SMART" id="SM00320">
    <property type="entry name" value="WD40"/>
    <property type="match status" value="6"/>
</dbReference>
<feature type="compositionally biased region" description="Low complexity" evidence="9">
    <location>
        <begin position="1"/>
        <end position="12"/>
    </location>
</feature>
<keyword evidence="12" id="KW-1185">Reference proteome</keyword>
<evidence type="ECO:0000313" key="11">
    <source>
        <dbReference type="EMBL" id="KAF7510696.1"/>
    </source>
</evidence>
<dbReference type="InterPro" id="IPR020472">
    <property type="entry name" value="WD40_PAC1"/>
</dbReference>
<dbReference type="GO" id="GO:0016251">
    <property type="term" value="F:RNA polymerase II general transcription initiation factor activity"/>
    <property type="evidence" value="ECO:0007669"/>
    <property type="project" value="TreeGrafter"/>
</dbReference>
<organism evidence="11 12">
    <name type="scientific">Endocarpon pusillum</name>
    <dbReference type="NCBI Taxonomy" id="364733"/>
    <lineage>
        <taxon>Eukaryota</taxon>
        <taxon>Fungi</taxon>
        <taxon>Dikarya</taxon>
        <taxon>Ascomycota</taxon>
        <taxon>Pezizomycotina</taxon>
        <taxon>Eurotiomycetes</taxon>
        <taxon>Chaetothyriomycetidae</taxon>
        <taxon>Verrucariales</taxon>
        <taxon>Verrucariaceae</taxon>
        <taxon>Endocarpon</taxon>
    </lineage>
</organism>
<dbReference type="Pfam" id="PF00400">
    <property type="entry name" value="WD40"/>
    <property type="match status" value="6"/>
</dbReference>
<dbReference type="InterPro" id="IPR007582">
    <property type="entry name" value="TFIID_NTD2"/>
</dbReference>
<keyword evidence="3 8" id="KW-0853">WD repeat</keyword>
<dbReference type="SMART" id="SM00667">
    <property type="entry name" value="LisH"/>
    <property type="match status" value="1"/>
</dbReference>
<dbReference type="PROSITE" id="PS50082">
    <property type="entry name" value="WD_REPEATS_2"/>
    <property type="match status" value="6"/>
</dbReference>
<dbReference type="Gene3D" id="2.130.10.10">
    <property type="entry name" value="YVTN repeat-like/Quinoprotein amine dehydrogenase"/>
    <property type="match status" value="2"/>
</dbReference>
<dbReference type="CDD" id="cd08044">
    <property type="entry name" value="TAF5_NTD2"/>
    <property type="match status" value="1"/>
</dbReference>
<evidence type="ECO:0000256" key="8">
    <source>
        <dbReference type="PROSITE-ProRule" id="PRU00221"/>
    </source>
</evidence>
<keyword evidence="4" id="KW-0677">Repeat</keyword>
<gene>
    <name evidence="11" type="ORF">GJ744_006062</name>
</gene>
<dbReference type="OrthoDB" id="10266330at2759"/>
<feature type="region of interest" description="Disordered" evidence="9">
    <location>
        <begin position="1"/>
        <end position="56"/>
    </location>
</feature>
<accession>A0A8H7APH2</accession>
<evidence type="ECO:0000259" key="10">
    <source>
        <dbReference type="Pfam" id="PF04494"/>
    </source>
</evidence>
<dbReference type="GO" id="GO:0006367">
    <property type="term" value="P:transcription initiation at RNA polymerase II promoter"/>
    <property type="evidence" value="ECO:0007669"/>
    <property type="project" value="TreeGrafter"/>
</dbReference>
<protein>
    <recommendedName>
        <fullName evidence="10">TFIID subunit TAF5 NTD2 domain-containing protein</fullName>
    </recommendedName>
</protein>
<feature type="repeat" description="WD" evidence="8">
    <location>
        <begin position="449"/>
        <end position="495"/>
    </location>
</feature>
<sequence>MSAPSPAARSASIGQNPPLPTPTQPHINGVTTGGGSMATSGVSAGGVMSSGGGGGGGMSQQNLNQIVIDYLAKKGYTKTEAMLRAESSQTAVPETAAPPAMTGGTPRYRAAYEGTRKWIDDTLDIYKPELKRILWPLFVHSYLQLVAELYPTESRAFFEQYKQEFRPEHEVDIRGLERISLPEHLNDDNVGKLYRDNKYRVVLSNFAFVHLMQYLEASADQGGKLLIDLLEKRCDIRHVDRAADDRFSFASLLQRGKEVQDMPAEDEGIPGHNPGNSIITDDPTQGNNLVKLRLGRLPLDKDLEADVRGDLEDMDTAQPALAGQDSLVETLEMNIKQEPDDEFPSRTELAYPPSTARDVAMEVQKIRENRDRFKIEARTGGIGPGISVCMFTFHNTYDSITCLDFSGDNELVAAGTSESYIRIWSLDGKAISTDNDDNGSTIPSASHRLIGHSGPVYAVSFAPSSAAPSAADIRPSTKWLLSSSADSTIRLWNLDIFQQIVVYKGHIGPVWDVEWGPFGHYFVSGGHDKTARIWSTDKIRHLRLLAGHDDGVDVVAFHPNSAYVFTASSDRTVRMWGLTNGNAVRMFTGHTSTVTALCCSPNGKILASADENGWICLWDLALGRLIKNMRGHGKGGVWSLSFSVESTVLVSGCADCTVRVWDCPWPG</sequence>
<dbReference type="PANTHER" id="PTHR19879">
    <property type="entry name" value="TRANSCRIPTION INITIATION FACTOR TFIID"/>
    <property type="match status" value="1"/>
</dbReference>
<feature type="repeat" description="WD" evidence="8">
    <location>
        <begin position="393"/>
        <end position="427"/>
    </location>
</feature>
<comment type="similarity">
    <text evidence="2">Belongs to the WD repeat TAF5 family.</text>
</comment>
<dbReference type="InterPro" id="IPR019775">
    <property type="entry name" value="WD40_repeat_CS"/>
</dbReference>
<dbReference type="InterPro" id="IPR036322">
    <property type="entry name" value="WD40_repeat_dom_sf"/>
</dbReference>
<evidence type="ECO:0000256" key="3">
    <source>
        <dbReference type="ARBA" id="ARBA00022574"/>
    </source>
</evidence>
<dbReference type="InterPro" id="IPR037264">
    <property type="entry name" value="TFIID_NTD2_sf"/>
</dbReference>
<evidence type="ECO:0000256" key="2">
    <source>
        <dbReference type="ARBA" id="ARBA00009435"/>
    </source>
</evidence>
<dbReference type="SUPFAM" id="SSF50978">
    <property type="entry name" value="WD40 repeat-like"/>
    <property type="match status" value="1"/>
</dbReference>
<dbReference type="PROSITE" id="PS00678">
    <property type="entry name" value="WD_REPEATS_1"/>
    <property type="match status" value="3"/>
</dbReference>
<evidence type="ECO:0000256" key="9">
    <source>
        <dbReference type="SAM" id="MobiDB-lite"/>
    </source>
</evidence>